<proteinExistence type="predicted"/>
<dbReference type="GO" id="GO:0006508">
    <property type="term" value="P:proteolysis"/>
    <property type="evidence" value="ECO:0007669"/>
    <property type="project" value="UniProtKB-KW"/>
</dbReference>
<keyword evidence="1" id="KW-0547">Nucleotide-binding</keyword>
<dbReference type="Gene3D" id="3.40.50.300">
    <property type="entry name" value="P-loop containing nucleotide triphosphate hydrolases"/>
    <property type="match status" value="1"/>
</dbReference>
<dbReference type="PANTHER" id="PTHR11638">
    <property type="entry name" value="ATP-DEPENDENT CLP PROTEASE"/>
    <property type="match status" value="1"/>
</dbReference>
<dbReference type="Pfam" id="PF17871">
    <property type="entry name" value="AAA_lid_9"/>
    <property type="match status" value="1"/>
</dbReference>
<dbReference type="InterPro" id="IPR041546">
    <property type="entry name" value="ClpA/ClpB_AAA_lid"/>
</dbReference>
<keyword evidence="4" id="KW-0645">Protease</keyword>
<dbReference type="PANTHER" id="PTHR11638:SF111">
    <property type="entry name" value="ATP-DEPENDENT CLP PROTEASE ATP-BINDING SUBUNIT CLPA"/>
    <property type="match status" value="1"/>
</dbReference>
<organism evidence="4">
    <name type="scientific">mine drainage metagenome</name>
    <dbReference type="NCBI Taxonomy" id="410659"/>
    <lineage>
        <taxon>unclassified sequences</taxon>
        <taxon>metagenomes</taxon>
        <taxon>ecological metagenomes</taxon>
    </lineage>
</organism>
<dbReference type="GO" id="GO:0008233">
    <property type="term" value="F:peptidase activity"/>
    <property type="evidence" value="ECO:0007669"/>
    <property type="project" value="UniProtKB-KW"/>
</dbReference>
<name>T1A6I0_9ZZZZ</name>
<dbReference type="SUPFAM" id="SSF52540">
    <property type="entry name" value="P-loop containing nucleoside triphosphate hydrolases"/>
    <property type="match status" value="1"/>
</dbReference>
<sequence length="154" mass="16995">MARRFQKIDVTEPSVQETVEILLGLKARFEEHHGIAYTPEALKAAAELAARHINERHLPDKAIDVVDEAGARQRLKPPEERPAAIEVGHIEDVVARMARIPPKSVSSSDREVLRSLERNLKLVIFGQDRAIEALAAAIKMARSGLGDLRKPVGS</sequence>
<accession>T1A6I0</accession>
<dbReference type="Gene3D" id="1.10.8.60">
    <property type="match status" value="1"/>
</dbReference>
<dbReference type="InterPro" id="IPR027417">
    <property type="entry name" value="P-loop_NTPase"/>
</dbReference>
<dbReference type="EMBL" id="AUZX01013159">
    <property type="protein sequence ID" value="EQD36499.1"/>
    <property type="molecule type" value="Genomic_DNA"/>
</dbReference>
<evidence type="ECO:0000259" key="3">
    <source>
        <dbReference type="Pfam" id="PF17871"/>
    </source>
</evidence>
<reference evidence="4" key="1">
    <citation type="submission" date="2013-08" db="EMBL/GenBank/DDBJ databases">
        <authorList>
            <person name="Mendez C."/>
            <person name="Richter M."/>
            <person name="Ferrer M."/>
            <person name="Sanchez J."/>
        </authorList>
    </citation>
    <scope>NUCLEOTIDE SEQUENCE</scope>
</reference>
<evidence type="ECO:0000256" key="1">
    <source>
        <dbReference type="ARBA" id="ARBA00022741"/>
    </source>
</evidence>
<gene>
    <name evidence="4" type="ORF">B1A_17872</name>
</gene>
<keyword evidence="2 4" id="KW-0067">ATP-binding</keyword>
<dbReference type="GO" id="GO:0034605">
    <property type="term" value="P:cellular response to heat"/>
    <property type="evidence" value="ECO:0007669"/>
    <property type="project" value="TreeGrafter"/>
</dbReference>
<dbReference type="AlphaFoldDB" id="T1A6I0"/>
<feature type="domain" description="ClpA/ClpB AAA lid" evidence="3">
    <location>
        <begin position="14"/>
        <end position="115"/>
    </location>
</feature>
<feature type="non-terminal residue" evidence="4">
    <location>
        <position position="154"/>
    </location>
</feature>
<dbReference type="GO" id="GO:0016887">
    <property type="term" value="F:ATP hydrolysis activity"/>
    <property type="evidence" value="ECO:0007669"/>
    <property type="project" value="TreeGrafter"/>
</dbReference>
<comment type="caution">
    <text evidence="4">The sequence shown here is derived from an EMBL/GenBank/DDBJ whole genome shotgun (WGS) entry which is preliminary data.</text>
</comment>
<dbReference type="GO" id="GO:0005524">
    <property type="term" value="F:ATP binding"/>
    <property type="evidence" value="ECO:0007669"/>
    <property type="project" value="UniProtKB-KW"/>
</dbReference>
<evidence type="ECO:0000256" key="2">
    <source>
        <dbReference type="ARBA" id="ARBA00022840"/>
    </source>
</evidence>
<evidence type="ECO:0000313" key="4">
    <source>
        <dbReference type="EMBL" id="EQD36499.1"/>
    </source>
</evidence>
<dbReference type="InterPro" id="IPR050130">
    <property type="entry name" value="ClpA_ClpB"/>
</dbReference>
<reference evidence="4" key="2">
    <citation type="journal article" date="2014" name="ISME J.">
        <title>Microbial stratification in low pH oxic and suboxic macroscopic growths along an acid mine drainage.</title>
        <authorList>
            <person name="Mendez-Garcia C."/>
            <person name="Mesa V."/>
            <person name="Sprenger R.R."/>
            <person name="Richter M."/>
            <person name="Diez M.S."/>
            <person name="Solano J."/>
            <person name="Bargiela R."/>
            <person name="Golyshina O.V."/>
            <person name="Manteca A."/>
            <person name="Ramos J.L."/>
            <person name="Gallego J.R."/>
            <person name="Llorente I."/>
            <person name="Martins Dos Santos V.A."/>
            <person name="Jensen O.N."/>
            <person name="Pelaez A.I."/>
            <person name="Sanchez J."/>
            <person name="Ferrer M."/>
        </authorList>
    </citation>
    <scope>NUCLEOTIDE SEQUENCE</scope>
</reference>
<protein>
    <submittedName>
        <fullName evidence="4">ATP-dependent Clp protease, ATP-binding subunit ClpA</fullName>
    </submittedName>
</protein>
<keyword evidence="4" id="KW-0378">Hydrolase</keyword>
<dbReference type="GO" id="GO:0005737">
    <property type="term" value="C:cytoplasm"/>
    <property type="evidence" value="ECO:0007669"/>
    <property type="project" value="TreeGrafter"/>
</dbReference>